<reference evidence="12 13" key="1">
    <citation type="submission" date="2014-09" db="EMBL/GenBank/DDBJ databases">
        <title>Vibrio maritimus JCM 19235. (C45) whole genome shotgun sequence.</title>
        <authorList>
            <person name="Sawabe T."/>
            <person name="Meirelles P."/>
            <person name="Nakanishi M."/>
            <person name="Sayaka M."/>
            <person name="Hattori M."/>
            <person name="Ohkuma M."/>
        </authorList>
    </citation>
    <scope>NUCLEOTIDE SEQUENCE [LARGE SCALE GENOMIC DNA]</scope>
    <source>
        <strain evidence="13">JCM19235</strain>
    </source>
</reference>
<evidence type="ECO:0000256" key="10">
    <source>
        <dbReference type="ARBA" id="ARBA00023136"/>
    </source>
</evidence>
<dbReference type="InterPro" id="IPR051535">
    <property type="entry name" value="Siderophore_ABC-ATPase"/>
</dbReference>
<evidence type="ECO:0000256" key="9">
    <source>
        <dbReference type="ARBA" id="ARBA00023065"/>
    </source>
</evidence>
<dbReference type="Proteomes" id="UP000029228">
    <property type="component" value="Unassembled WGS sequence"/>
</dbReference>
<evidence type="ECO:0000256" key="3">
    <source>
        <dbReference type="ARBA" id="ARBA00022448"/>
    </source>
</evidence>
<dbReference type="InterPro" id="IPR003593">
    <property type="entry name" value="AAA+_ATPase"/>
</dbReference>
<dbReference type="GO" id="GO:0005524">
    <property type="term" value="F:ATP binding"/>
    <property type="evidence" value="ECO:0007669"/>
    <property type="project" value="UniProtKB-KW"/>
</dbReference>
<dbReference type="OrthoDB" id="5292475at2"/>
<evidence type="ECO:0000256" key="1">
    <source>
        <dbReference type="ARBA" id="ARBA00004202"/>
    </source>
</evidence>
<keyword evidence="10" id="KW-0472">Membrane</keyword>
<sequence>MIKLTGLSKKYGKTFVVQDADALFPKGEVTSIIGPNGAGKSTLLSMASRLTESDAGEVVIGDKLLAQWDTKELAKHLAVLRQSNNINMRFTIRELVSFGRFPHSGGRLTAEDNEIIDQALGHLGIEEIQHKYLDQLSGGQRQMAFIAMVVAQDTDYVFLDEPLNNLDIKHSVEIMHTLRRLAHDFNKAVVIVIHDINFASCYSDNIVAMKKGKVIKSGSVEEVVQQETMEAIYEIPFDIREVDGVVCVSISIVNSLFMCFLKEPTWLLFYLAC</sequence>
<comment type="similarity">
    <text evidence="2">Belongs to the ABC transporter superfamily.</text>
</comment>
<organism evidence="12 13">
    <name type="scientific">Vibrio maritimus</name>
    <dbReference type="NCBI Taxonomy" id="990268"/>
    <lineage>
        <taxon>Bacteria</taxon>
        <taxon>Pseudomonadati</taxon>
        <taxon>Pseudomonadota</taxon>
        <taxon>Gammaproteobacteria</taxon>
        <taxon>Vibrionales</taxon>
        <taxon>Vibrionaceae</taxon>
        <taxon>Vibrio</taxon>
    </lineage>
</organism>
<evidence type="ECO:0000256" key="2">
    <source>
        <dbReference type="ARBA" id="ARBA00005417"/>
    </source>
</evidence>
<evidence type="ECO:0000256" key="5">
    <source>
        <dbReference type="ARBA" id="ARBA00022496"/>
    </source>
</evidence>
<keyword evidence="8" id="KW-0408">Iron</keyword>
<dbReference type="InterPro" id="IPR027417">
    <property type="entry name" value="P-loop_NTPase"/>
</dbReference>
<keyword evidence="6" id="KW-0547">Nucleotide-binding</keyword>
<dbReference type="AlphaFoldDB" id="A0A090RMV2"/>
<dbReference type="SUPFAM" id="SSF52540">
    <property type="entry name" value="P-loop containing nucleoside triphosphate hydrolases"/>
    <property type="match status" value="1"/>
</dbReference>
<dbReference type="Gene3D" id="3.40.50.300">
    <property type="entry name" value="P-loop containing nucleotide triphosphate hydrolases"/>
    <property type="match status" value="1"/>
</dbReference>
<keyword evidence="3" id="KW-0813">Transport</keyword>
<name>A0A090RMV2_9VIBR</name>
<dbReference type="GO" id="GO:0006826">
    <property type="term" value="P:iron ion transport"/>
    <property type="evidence" value="ECO:0007669"/>
    <property type="project" value="UniProtKB-KW"/>
</dbReference>
<gene>
    <name evidence="12" type="ORF">JCM19235_5324</name>
</gene>
<dbReference type="PROSITE" id="PS50893">
    <property type="entry name" value="ABC_TRANSPORTER_2"/>
    <property type="match status" value="1"/>
</dbReference>
<dbReference type="SMART" id="SM00382">
    <property type="entry name" value="AAA"/>
    <property type="match status" value="1"/>
</dbReference>
<evidence type="ECO:0000256" key="7">
    <source>
        <dbReference type="ARBA" id="ARBA00022840"/>
    </source>
</evidence>
<accession>A0A090RMV2</accession>
<dbReference type="InterPro" id="IPR003439">
    <property type="entry name" value="ABC_transporter-like_ATP-bd"/>
</dbReference>
<dbReference type="GO" id="GO:0005886">
    <property type="term" value="C:plasma membrane"/>
    <property type="evidence" value="ECO:0007669"/>
    <property type="project" value="UniProtKB-SubCell"/>
</dbReference>
<keyword evidence="9" id="KW-0406">Ion transport</keyword>
<keyword evidence="4" id="KW-1003">Cell membrane</keyword>
<keyword evidence="5" id="KW-0410">Iron transport</keyword>
<dbReference type="CDD" id="cd03214">
    <property type="entry name" value="ABC_Iron-Siderophores_B12_Hemin"/>
    <property type="match status" value="1"/>
</dbReference>
<keyword evidence="7 12" id="KW-0067">ATP-binding</keyword>
<comment type="subcellular location">
    <subcellularLocation>
        <location evidence="1">Cell membrane</location>
        <topology evidence="1">Peripheral membrane protein</topology>
    </subcellularLocation>
</comment>
<dbReference type="FunFam" id="3.40.50.300:FF:000134">
    <property type="entry name" value="Iron-enterobactin ABC transporter ATP-binding protein"/>
    <property type="match status" value="1"/>
</dbReference>
<reference evidence="12 13" key="2">
    <citation type="submission" date="2014-09" db="EMBL/GenBank/DDBJ databases">
        <authorList>
            <consortium name="NBRP consortium"/>
            <person name="Sawabe T."/>
            <person name="Meirelles P."/>
            <person name="Nakanishi M."/>
            <person name="Sayaka M."/>
            <person name="Hattori M."/>
            <person name="Ohkuma M."/>
        </authorList>
    </citation>
    <scope>NUCLEOTIDE SEQUENCE [LARGE SCALE GENOMIC DNA]</scope>
    <source>
        <strain evidence="13">JCM19235</strain>
    </source>
</reference>
<evidence type="ECO:0000256" key="4">
    <source>
        <dbReference type="ARBA" id="ARBA00022475"/>
    </source>
</evidence>
<dbReference type="PROSITE" id="PS00211">
    <property type="entry name" value="ABC_TRANSPORTER_1"/>
    <property type="match status" value="1"/>
</dbReference>
<evidence type="ECO:0000259" key="11">
    <source>
        <dbReference type="PROSITE" id="PS50893"/>
    </source>
</evidence>
<evidence type="ECO:0000313" key="12">
    <source>
        <dbReference type="EMBL" id="GAL16775.1"/>
    </source>
</evidence>
<dbReference type="GO" id="GO:0016887">
    <property type="term" value="F:ATP hydrolysis activity"/>
    <property type="evidence" value="ECO:0007669"/>
    <property type="project" value="InterPro"/>
</dbReference>
<dbReference type="STRING" id="990268.JCM19235_5324"/>
<evidence type="ECO:0000256" key="8">
    <source>
        <dbReference type="ARBA" id="ARBA00023004"/>
    </source>
</evidence>
<evidence type="ECO:0000313" key="13">
    <source>
        <dbReference type="Proteomes" id="UP000029228"/>
    </source>
</evidence>
<protein>
    <submittedName>
        <fullName evidence="12">Catechol siderophore ABC transporter ATP-binding component</fullName>
    </submittedName>
</protein>
<dbReference type="PANTHER" id="PTHR42771:SF3">
    <property type="entry name" value="PETROBACTIN IMPORT ATP-BINDING PROTEIN YCLP"/>
    <property type="match status" value="1"/>
</dbReference>
<comment type="caution">
    <text evidence="12">The sequence shown here is derived from an EMBL/GenBank/DDBJ whole genome shotgun (WGS) entry which is preliminary data.</text>
</comment>
<feature type="domain" description="ABC transporter" evidence="11">
    <location>
        <begin position="2"/>
        <end position="236"/>
    </location>
</feature>
<dbReference type="InterPro" id="IPR017871">
    <property type="entry name" value="ABC_transporter-like_CS"/>
</dbReference>
<dbReference type="PANTHER" id="PTHR42771">
    <property type="entry name" value="IRON(3+)-HYDROXAMATE IMPORT ATP-BINDING PROTEIN FHUC"/>
    <property type="match status" value="1"/>
</dbReference>
<proteinExistence type="inferred from homology"/>
<evidence type="ECO:0000256" key="6">
    <source>
        <dbReference type="ARBA" id="ARBA00022741"/>
    </source>
</evidence>
<keyword evidence="13" id="KW-1185">Reference proteome</keyword>
<dbReference type="Pfam" id="PF00005">
    <property type="entry name" value="ABC_tran"/>
    <property type="match status" value="1"/>
</dbReference>
<dbReference type="EMBL" id="BBMR01000001">
    <property type="protein sequence ID" value="GAL16775.1"/>
    <property type="molecule type" value="Genomic_DNA"/>
</dbReference>